<name>A0AA95L2J4_9BACL</name>
<dbReference type="Proteomes" id="UP001177943">
    <property type="component" value="Chromosome"/>
</dbReference>
<sequence>MIGLRGEFVLPCQGRLFEVFLTHTLTAVWYVIPALGRILPGGPFPSLWELGFFLFRLTVTT</sequence>
<organism evidence="1 2">
    <name type="scientific">Paenibacillus woosongensis</name>
    <dbReference type="NCBI Taxonomy" id="307580"/>
    <lineage>
        <taxon>Bacteria</taxon>
        <taxon>Bacillati</taxon>
        <taxon>Bacillota</taxon>
        <taxon>Bacilli</taxon>
        <taxon>Bacillales</taxon>
        <taxon>Paenibacillaceae</taxon>
        <taxon>Paenibacillus</taxon>
    </lineage>
</organism>
<dbReference type="AlphaFoldDB" id="A0AA95L2J4"/>
<dbReference type="RefSeq" id="WP_283926980.1">
    <property type="nucleotide sequence ID" value="NZ_CP126084.1"/>
</dbReference>
<evidence type="ECO:0000313" key="1">
    <source>
        <dbReference type="EMBL" id="WHX49797.1"/>
    </source>
</evidence>
<proteinExistence type="predicted"/>
<gene>
    <name evidence="1" type="ORF">QNH46_03700</name>
</gene>
<dbReference type="KEGG" id="pwn:QNH46_03700"/>
<dbReference type="EMBL" id="CP126084">
    <property type="protein sequence ID" value="WHX49797.1"/>
    <property type="molecule type" value="Genomic_DNA"/>
</dbReference>
<evidence type="ECO:0000313" key="2">
    <source>
        <dbReference type="Proteomes" id="UP001177943"/>
    </source>
</evidence>
<accession>A0AA95L2J4</accession>
<protein>
    <submittedName>
        <fullName evidence="1">Uncharacterized protein</fullName>
    </submittedName>
</protein>
<reference evidence="1" key="1">
    <citation type="submission" date="2023-05" db="EMBL/GenBank/DDBJ databases">
        <title>Comparative genomics of Bacillaceae isolates and their secondary metabolite potential.</title>
        <authorList>
            <person name="Song L."/>
            <person name="Nielsen L.J."/>
            <person name="Mohite O."/>
            <person name="Xu X."/>
            <person name="Weber T."/>
            <person name="Kovacs A.T."/>
        </authorList>
    </citation>
    <scope>NUCLEOTIDE SEQUENCE</scope>
    <source>
        <strain evidence="1">B2_4</strain>
    </source>
</reference>